<reference evidence="2" key="1">
    <citation type="submission" date="2014-11" db="EMBL/GenBank/DDBJ databases">
        <authorList>
            <person name="Hornung B.V."/>
        </authorList>
    </citation>
    <scope>NUCLEOTIDE SEQUENCE</scope>
    <source>
        <strain evidence="2">INE</strain>
    </source>
</reference>
<evidence type="ECO:0000313" key="1">
    <source>
        <dbReference type="EMBL" id="CAA7601999.1"/>
    </source>
</evidence>
<protein>
    <submittedName>
        <fullName evidence="1">Uncharacterized protein</fullName>
    </submittedName>
</protein>
<name>A0A8S0W8R1_9FIRM</name>
<dbReference type="KEGG" id="aacx:DEACI_2670"/>
<proteinExistence type="predicted"/>
<dbReference type="EMBL" id="CDGJ01000078">
    <property type="protein sequence ID" value="CEJ08158.1"/>
    <property type="molecule type" value="Genomic_DNA"/>
</dbReference>
<sequence>MQRKAEVVLCGKLKILQQRDKETFLSDFEAVDAHVTFSKPSATRVLNIYHVFASKMSFPKWCIKSKWRIKLRRVSMNDG</sequence>
<evidence type="ECO:0000313" key="2">
    <source>
        <dbReference type="EMBL" id="CEJ08158.1"/>
    </source>
</evidence>
<organism evidence="1">
    <name type="scientific">Acididesulfobacillus acetoxydans</name>
    <dbReference type="NCBI Taxonomy" id="1561005"/>
    <lineage>
        <taxon>Bacteria</taxon>
        <taxon>Bacillati</taxon>
        <taxon>Bacillota</taxon>
        <taxon>Clostridia</taxon>
        <taxon>Eubacteriales</taxon>
        <taxon>Peptococcaceae</taxon>
        <taxon>Acididesulfobacillus</taxon>
    </lineage>
</organism>
<dbReference type="AlphaFoldDB" id="A0A8S0W8R1"/>
<accession>A0A8S0W8R1</accession>
<dbReference type="EMBL" id="LR746496">
    <property type="protein sequence ID" value="CAA7601999.1"/>
    <property type="molecule type" value="Genomic_DNA"/>
</dbReference>
<keyword evidence="3" id="KW-1185">Reference proteome</keyword>
<evidence type="ECO:0000313" key="3">
    <source>
        <dbReference type="Proteomes" id="UP001071230"/>
    </source>
</evidence>
<reference evidence="1" key="2">
    <citation type="submission" date="2020-01" db="EMBL/GenBank/DDBJ databases">
        <authorList>
            <person name="Hornung B."/>
        </authorList>
    </citation>
    <scope>NUCLEOTIDE SEQUENCE</scope>
    <source>
        <strain evidence="1">PacBioINE</strain>
    </source>
</reference>
<dbReference type="Proteomes" id="UP001071230">
    <property type="component" value="Unassembled WGS sequence"/>
</dbReference>
<dbReference type="Proteomes" id="UP000836597">
    <property type="component" value="Chromosome"/>
</dbReference>
<gene>
    <name evidence="2" type="ORF">DEACI_2633</name>
    <name evidence="1" type="ORF">DEACI_2670</name>
</gene>